<evidence type="ECO:0000256" key="1">
    <source>
        <dbReference type="SAM" id="MobiDB-lite"/>
    </source>
</evidence>
<dbReference type="SUPFAM" id="SSF56112">
    <property type="entry name" value="Protein kinase-like (PK-like)"/>
    <property type="match status" value="1"/>
</dbReference>
<reference evidence="3 4" key="1">
    <citation type="submission" date="2020-08" db="EMBL/GenBank/DDBJ databases">
        <title>Sequencing the genomes of 1000 actinobacteria strains.</title>
        <authorList>
            <person name="Klenk H.-P."/>
        </authorList>
    </citation>
    <scope>NUCLEOTIDE SEQUENCE [LARGE SCALE GENOMIC DNA]</scope>
    <source>
        <strain evidence="3 4">DSM 45486</strain>
    </source>
</reference>
<feature type="compositionally biased region" description="Basic and acidic residues" evidence="1">
    <location>
        <begin position="17"/>
        <end position="28"/>
    </location>
</feature>
<evidence type="ECO:0000259" key="2">
    <source>
        <dbReference type="Pfam" id="PF01636"/>
    </source>
</evidence>
<keyword evidence="4" id="KW-1185">Reference proteome</keyword>
<feature type="compositionally biased region" description="Low complexity" evidence="1">
    <location>
        <begin position="1"/>
        <end position="15"/>
    </location>
</feature>
<dbReference type="InterPro" id="IPR002575">
    <property type="entry name" value="Aminoglycoside_PTrfase"/>
</dbReference>
<dbReference type="Gene3D" id="3.90.1200.10">
    <property type="match status" value="1"/>
</dbReference>
<organism evidence="3 4">
    <name type="scientific">Saccharothrix ecbatanensis</name>
    <dbReference type="NCBI Taxonomy" id="1105145"/>
    <lineage>
        <taxon>Bacteria</taxon>
        <taxon>Bacillati</taxon>
        <taxon>Actinomycetota</taxon>
        <taxon>Actinomycetes</taxon>
        <taxon>Pseudonocardiales</taxon>
        <taxon>Pseudonocardiaceae</taxon>
        <taxon>Saccharothrix</taxon>
    </lineage>
</organism>
<dbReference type="EMBL" id="JACHMO010000001">
    <property type="protein sequence ID" value="MBB5801273.1"/>
    <property type="molecule type" value="Genomic_DNA"/>
</dbReference>
<protein>
    <recommendedName>
        <fullName evidence="2">Aminoglycoside phosphotransferase domain-containing protein</fullName>
    </recommendedName>
</protein>
<dbReference type="InterPro" id="IPR011009">
    <property type="entry name" value="Kinase-like_dom_sf"/>
</dbReference>
<feature type="region of interest" description="Disordered" evidence="1">
    <location>
        <begin position="1"/>
        <end position="28"/>
    </location>
</feature>
<feature type="domain" description="Aminoglycoside phosphotransferase" evidence="2">
    <location>
        <begin position="51"/>
        <end position="267"/>
    </location>
</feature>
<dbReference type="Proteomes" id="UP000552097">
    <property type="component" value="Unassembled WGS sequence"/>
</dbReference>
<evidence type="ECO:0000313" key="3">
    <source>
        <dbReference type="EMBL" id="MBB5801273.1"/>
    </source>
</evidence>
<name>A0A7W9HFF3_9PSEU</name>
<dbReference type="Pfam" id="PF01636">
    <property type="entry name" value="APH"/>
    <property type="match status" value="1"/>
</dbReference>
<proteinExistence type="predicted"/>
<comment type="caution">
    <text evidence="3">The sequence shown here is derived from an EMBL/GenBank/DDBJ whole genome shotgun (WGS) entry which is preliminary data.</text>
</comment>
<accession>A0A7W9HFF3</accession>
<sequence length="319" mass="36127">MTSRDPTPSSPGSRRYSSRDDPQRDHDPDLYMIMDSACAAAGLDATDAEIIHDYSNTVIRLPAEDAVARVATGDRLARTHTMLGVVRWLSSQGYPLPVPLDDIGVVVVTDRTVTFWRYYPQPDERTGLDSAVLGDLVRRLHQLPEPSIPLPRWKPLRSLERAVAAPETSSVLPIEDREWLLTRITRLRGEFDAIEWPLGVGLIHGDAWAGNLMWDQTTSTVMLGDWDSVACGPREVDLIPSWHAARRYRTDPDWARRFADRYGYDLAASPGFELLMEMRDLVQLSGPLRHARRSPVHAQALRQRLDGSRARDLGRWREF</sequence>
<evidence type="ECO:0000313" key="4">
    <source>
        <dbReference type="Proteomes" id="UP000552097"/>
    </source>
</evidence>
<dbReference type="AlphaFoldDB" id="A0A7W9HFF3"/>
<gene>
    <name evidence="3" type="ORF">F4560_001041</name>
</gene>
<dbReference type="RefSeq" id="WP_184916903.1">
    <property type="nucleotide sequence ID" value="NZ_JACHMO010000001.1"/>
</dbReference>